<evidence type="ECO:0000256" key="4">
    <source>
        <dbReference type="ARBA" id="ARBA00022692"/>
    </source>
</evidence>
<dbReference type="Pfam" id="PF01130">
    <property type="entry name" value="CD36"/>
    <property type="match status" value="1"/>
</dbReference>
<reference evidence="15" key="2">
    <citation type="submission" date="2016-06" db="UniProtKB">
        <authorList>
            <consortium name="WormBaseParasite"/>
        </authorList>
    </citation>
    <scope>IDENTIFICATION</scope>
</reference>
<evidence type="ECO:0000313" key="15">
    <source>
        <dbReference type="WBParaSite" id="SSLN_0001119201-mRNA-1"/>
    </source>
</evidence>
<evidence type="ECO:0000256" key="3">
    <source>
        <dbReference type="ARBA" id="ARBA00022475"/>
    </source>
</evidence>
<evidence type="ECO:0000256" key="8">
    <source>
        <dbReference type="ARBA" id="ARBA00023170"/>
    </source>
</evidence>
<evidence type="ECO:0000256" key="7">
    <source>
        <dbReference type="ARBA" id="ARBA00023157"/>
    </source>
</evidence>
<organism evidence="12">
    <name type="scientific">Schistocephalus solidus</name>
    <name type="common">Tapeworm</name>
    <dbReference type="NCBI Taxonomy" id="70667"/>
    <lineage>
        <taxon>Eukaryota</taxon>
        <taxon>Metazoa</taxon>
        <taxon>Spiralia</taxon>
        <taxon>Lophotrochozoa</taxon>
        <taxon>Platyhelminthes</taxon>
        <taxon>Cestoda</taxon>
        <taxon>Eucestoda</taxon>
        <taxon>Diphyllobothriidea</taxon>
        <taxon>Diphyllobothriidae</taxon>
        <taxon>Schistocephalus</taxon>
    </lineage>
</organism>
<keyword evidence="8" id="KW-0675">Receptor</keyword>
<proteinExistence type="inferred from homology"/>
<keyword evidence="14" id="KW-1185">Reference proteome</keyword>
<feature type="chain" id="PRO_5008862623" evidence="11">
    <location>
        <begin position="22"/>
        <end position="475"/>
    </location>
</feature>
<keyword evidence="11" id="KW-0732">Signal</keyword>
<protein>
    <submittedName>
        <fullName evidence="12 15">Lysosome membrane protein 2</fullName>
    </submittedName>
</protein>
<dbReference type="PRINTS" id="PR01609">
    <property type="entry name" value="CD36FAMILY"/>
</dbReference>
<dbReference type="OrthoDB" id="18585at2759"/>
<sequence length="475" mass="52873">MPLCHTCLISTVILLLGIGIGQYLRQFTAHEIIKRVTLTNDSVLFKSWASAPTSSLIKFYFFIVSNAKQFSEGEIPIVTLRGPYTYAQVTTKEGITFNKVEGTIQFTEKQRYVFMPELSNGTESDVVAVVNLAYLALVDKVSNYPQLLAWILELLELHYGSDLFLNRTVDQLIWGYEDPVLKEIGKVIPVSPSVGIMTNGNNSFGENFTIHDGVSDIEKLGKIVSYNGEVSLNIWGTMEANQINGSDGSLFPPFLKEGVTQYVFAGDICRSLEFESRGFYFVHGVPTLNFQLSDKVLLSPDANPANRGFCVNYPNCLKSGVLDMRTCMPNTPIVISLPHFNQADQSYRDGVAGMAPTEDMTIKVHVEPQTGVVMQAQKMIQVNAVIRRDERFRWLAKVRDTVLPVVYLNGTTTVSEEVALHLKQSLLWPQVIFNTLSAFLILGGSVGLLISAYQAIRLRKIREFSLAGGEYDPLL</sequence>
<feature type="signal peptide" evidence="11">
    <location>
        <begin position="1"/>
        <end position="21"/>
    </location>
</feature>
<comment type="subcellular location">
    <subcellularLocation>
        <location evidence="1">Cell membrane</location>
        <topology evidence="1">Multi-pass membrane protein</topology>
    </subcellularLocation>
</comment>
<evidence type="ECO:0000256" key="9">
    <source>
        <dbReference type="ARBA" id="ARBA00023180"/>
    </source>
</evidence>
<comment type="similarity">
    <text evidence="2">Belongs to the CD36 family.</text>
</comment>
<dbReference type="PRINTS" id="PR01610">
    <property type="entry name" value="CD36ANTIGEN"/>
</dbReference>
<dbReference type="EMBL" id="GEEE01011327">
    <property type="protein sequence ID" value="JAP51898.1"/>
    <property type="molecule type" value="Transcribed_RNA"/>
</dbReference>
<evidence type="ECO:0000256" key="5">
    <source>
        <dbReference type="ARBA" id="ARBA00022989"/>
    </source>
</evidence>
<evidence type="ECO:0000256" key="6">
    <source>
        <dbReference type="ARBA" id="ARBA00023136"/>
    </source>
</evidence>
<dbReference type="GO" id="GO:0005044">
    <property type="term" value="F:scavenger receptor activity"/>
    <property type="evidence" value="ECO:0007669"/>
    <property type="project" value="TreeGrafter"/>
</dbReference>
<dbReference type="PANTHER" id="PTHR11923:SF51">
    <property type="entry name" value="LYSOSOME MEMBRANE PROTEIN 2"/>
    <property type="match status" value="1"/>
</dbReference>
<evidence type="ECO:0000256" key="11">
    <source>
        <dbReference type="SAM" id="SignalP"/>
    </source>
</evidence>
<evidence type="ECO:0000256" key="10">
    <source>
        <dbReference type="SAM" id="Phobius"/>
    </source>
</evidence>
<dbReference type="WBParaSite" id="SSLN_0001119201-mRNA-1">
    <property type="protein sequence ID" value="SSLN_0001119201-mRNA-1"/>
    <property type="gene ID" value="SSLN_0001119201"/>
</dbReference>
<dbReference type="PANTHER" id="PTHR11923">
    <property type="entry name" value="SCAVENGER RECEPTOR CLASS B TYPE-1 SR-B1"/>
    <property type="match status" value="1"/>
</dbReference>
<dbReference type="GO" id="GO:0005886">
    <property type="term" value="C:plasma membrane"/>
    <property type="evidence" value="ECO:0007669"/>
    <property type="project" value="UniProtKB-SubCell"/>
</dbReference>
<keyword evidence="5 10" id="KW-1133">Transmembrane helix</keyword>
<evidence type="ECO:0000313" key="13">
    <source>
        <dbReference type="EMBL" id="VDL97156.1"/>
    </source>
</evidence>
<dbReference type="InterPro" id="IPR002159">
    <property type="entry name" value="CD36_fam"/>
</dbReference>
<accession>A0A0X3PJP7</accession>
<keyword evidence="4 10" id="KW-0812">Transmembrane</keyword>
<gene>
    <name evidence="12" type="primary">SCRB2</name>
    <name evidence="13" type="ORF">SSLN_LOCUS10771</name>
    <name evidence="12" type="ORF">TR158102</name>
</gene>
<dbReference type="Proteomes" id="UP000275846">
    <property type="component" value="Unassembled WGS sequence"/>
</dbReference>
<keyword evidence="9" id="KW-0325">Glycoprotein</keyword>
<reference evidence="13 14" key="3">
    <citation type="submission" date="2018-11" db="EMBL/GenBank/DDBJ databases">
        <authorList>
            <consortium name="Pathogen Informatics"/>
        </authorList>
    </citation>
    <scope>NUCLEOTIDE SEQUENCE [LARGE SCALE GENOMIC DNA]</scope>
    <source>
        <strain evidence="13 14">NST_G2</strain>
    </source>
</reference>
<dbReference type="AlphaFoldDB" id="A0A0X3PJP7"/>
<keyword evidence="7" id="KW-1015">Disulfide bond</keyword>
<keyword evidence="3" id="KW-1003">Cell membrane</keyword>
<evidence type="ECO:0000256" key="1">
    <source>
        <dbReference type="ARBA" id="ARBA00004651"/>
    </source>
</evidence>
<dbReference type="InterPro" id="IPR005428">
    <property type="entry name" value="CD36/SCARB1/SNMP1"/>
</dbReference>
<name>A0A0X3PJP7_SCHSO</name>
<dbReference type="STRING" id="70667.A0A0X3PJP7"/>
<evidence type="ECO:0000256" key="2">
    <source>
        <dbReference type="ARBA" id="ARBA00010532"/>
    </source>
</evidence>
<dbReference type="EMBL" id="UYSU01036083">
    <property type="protein sequence ID" value="VDL97156.1"/>
    <property type="molecule type" value="Genomic_DNA"/>
</dbReference>
<evidence type="ECO:0000313" key="12">
    <source>
        <dbReference type="EMBL" id="JAP51898.1"/>
    </source>
</evidence>
<dbReference type="GO" id="GO:0005737">
    <property type="term" value="C:cytoplasm"/>
    <property type="evidence" value="ECO:0007669"/>
    <property type="project" value="TreeGrafter"/>
</dbReference>
<evidence type="ECO:0000313" key="14">
    <source>
        <dbReference type="Proteomes" id="UP000275846"/>
    </source>
</evidence>
<feature type="transmembrane region" description="Helical" evidence="10">
    <location>
        <begin position="431"/>
        <end position="453"/>
    </location>
</feature>
<reference evidence="12" key="1">
    <citation type="submission" date="2016-01" db="EMBL/GenBank/DDBJ databases">
        <title>Reference transcriptome for the parasite Schistocephalus solidus: insights into the molecular evolution of parasitism.</title>
        <authorList>
            <person name="Hebert F.O."/>
            <person name="Grambauer S."/>
            <person name="Barber I."/>
            <person name="Landry C.R."/>
            <person name="Aubin-Horth N."/>
        </authorList>
    </citation>
    <scope>NUCLEOTIDE SEQUENCE</scope>
</reference>
<keyword evidence="6 10" id="KW-0472">Membrane</keyword>